<protein>
    <recommendedName>
        <fullName evidence="4">Apolipoprotein N-acyltransferase</fullName>
    </recommendedName>
</protein>
<evidence type="ECO:0008006" key="4">
    <source>
        <dbReference type="Google" id="ProtNLM"/>
    </source>
</evidence>
<sequence>MGRVVALSPDRVAPGLLIACCAGLFAGVLPLVAGAPVAWAVTTGVLLALPLALLGIGYGALRAHGVLRGGAFAPVALFWVIGFPLARLVQDVGTRLVLDGGFALPPSPLGFLAYQAMLSIGFAIGFVWVHERLTGVGHAWSARRSS</sequence>
<feature type="transmembrane region" description="Helical" evidence="1">
    <location>
        <begin position="109"/>
        <end position="129"/>
    </location>
</feature>
<dbReference type="Proteomes" id="UP001564626">
    <property type="component" value="Unassembled WGS sequence"/>
</dbReference>
<evidence type="ECO:0000313" key="2">
    <source>
        <dbReference type="EMBL" id="MEY8037854.1"/>
    </source>
</evidence>
<feature type="transmembrane region" description="Helical" evidence="1">
    <location>
        <begin position="12"/>
        <end position="32"/>
    </location>
</feature>
<keyword evidence="1" id="KW-1133">Transmembrane helix</keyword>
<name>A0ABV4CEL4_9PSEU</name>
<evidence type="ECO:0000256" key="1">
    <source>
        <dbReference type="SAM" id="Phobius"/>
    </source>
</evidence>
<dbReference type="RefSeq" id="WP_345365998.1">
    <property type="nucleotide sequence ID" value="NZ_BAABII010000016.1"/>
</dbReference>
<evidence type="ECO:0000313" key="3">
    <source>
        <dbReference type="Proteomes" id="UP001564626"/>
    </source>
</evidence>
<feature type="transmembrane region" description="Helical" evidence="1">
    <location>
        <begin position="71"/>
        <end position="89"/>
    </location>
</feature>
<proteinExistence type="predicted"/>
<comment type="caution">
    <text evidence="2">The sequence shown here is derived from an EMBL/GenBank/DDBJ whole genome shotgun (WGS) entry which is preliminary data.</text>
</comment>
<feature type="transmembrane region" description="Helical" evidence="1">
    <location>
        <begin position="38"/>
        <end position="59"/>
    </location>
</feature>
<accession>A0ABV4CEL4</accession>
<keyword evidence="3" id="KW-1185">Reference proteome</keyword>
<keyword evidence="1" id="KW-0812">Transmembrane</keyword>
<organism evidence="2 3">
    <name type="scientific">Saccharopolyspora cebuensis</name>
    <dbReference type="NCBI Taxonomy" id="418759"/>
    <lineage>
        <taxon>Bacteria</taxon>
        <taxon>Bacillati</taxon>
        <taxon>Actinomycetota</taxon>
        <taxon>Actinomycetes</taxon>
        <taxon>Pseudonocardiales</taxon>
        <taxon>Pseudonocardiaceae</taxon>
        <taxon>Saccharopolyspora</taxon>
    </lineage>
</organism>
<keyword evidence="1" id="KW-0472">Membrane</keyword>
<reference evidence="2 3" key="1">
    <citation type="submission" date="2024-08" db="EMBL/GenBank/DDBJ databases">
        <title>Genome mining of Saccharopolyspora cebuensis PGLac3 from Nigerian medicinal plant.</title>
        <authorList>
            <person name="Ezeobiora C.E."/>
            <person name="Igbokwe N.H."/>
            <person name="Amin D.H."/>
            <person name="Mendie U.E."/>
        </authorList>
    </citation>
    <scope>NUCLEOTIDE SEQUENCE [LARGE SCALE GENOMIC DNA]</scope>
    <source>
        <strain evidence="2 3">PGLac3</strain>
    </source>
</reference>
<gene>
    <name evidence="2" type="ORF">AB8O55_00435</name>
</gene>
<dbReference type="EMBL" id="JBGEHV010000001">
    <property type="protein sequence ID" value="MEY8037854.1"/>
    <property type="molecule type" value="Genomic_DNA"/>
</dbReference>